<evidence type="ECO:0000313" key="3">
    <source>
        <dbReference type="Proteomes" id="UP000239471"/>
    </source>
</evidence>
<keyword evidence="3" id="KW-1185">Reference proteome</keyword>
<protein>
    <recommendedName>
        <fullName evidence="4">Lipoprotein</fullName>
    </recommendedName>
</protein>
<evidence type="ECO:0000256" key="1">
    <source>
        <dbReference type="SAM" id="SignalP"/>
    </source>
</evidence>
<dbReference type="AlphaFoldDB" id="A0A2T0BBU2"/>
<gene>
    <name evidence="2" type="ORF">CLVI_25810</name>
</gene>
<accession>A0A2T0BBU2</accession>
<dbReference type="PROSITE" id="PS51257">
    <property type="entry name" value="PROKAR_LIPOPROTEIN"/>
    <property type="match status" value="1"/>
</dbReference>
<reference evidence="2 3" key="1">
    <citation type="submission" date="2018-03" db="EMBL/GenBank/DDBJ databases">
        <title>Genome sequence of Clostridium vincentii DSM 10228.</title>
        <authorList>
            <person name="Poehlein A."/>
            <person name="Daniel R."/>
        </authorList>
    </citation>
    <scope>NUCLEOTIDE SEQUENCE [LARGE SCALE GENOMIC DNA]</scope>
    <source>
        <strain evidence="2 3">DSM 10228</strain>
    </source>
</reference>
<comment type="caution">
    <text evidence="2">The sequence shown here is derived from an EMBL/GenBank/DDBJ whole genome shotgun (WGS) entry which is preliminary data.</text>
</comment>
<proteinExistence type="predicted"/>
<dbReference type="EMBL" id="PVXQ01000031">
    <property type="protein sequence ID" value="PRR81348.1"/>
    <property type="molecule type" value="Genomic_DNA"/>
</dbReference>
<dbReference type="Proteomes" id="UP000239471">
    <property type="component" value="Unassembled WGS sequence"/>
</dbReference>
<evidence type="ECO:0008006" key="4">
    <source>
        <dbReference type="Google" id="ProtNLM"/>
    </source>
</evidence>
<organism evidence="2 3">
    <name type="scientific">Clostridium vincentii</name>
    <dbReference type="NCBI Taxonomy" id="52704"/>
    <lineage>
        <taxon>Bacteria</taxon>
        <taxon>Bacillati</taxon>
        <taxon>Bacillota</taxon>
        <taxon>Clostridia</taxon>
        <taxon>Eubacteriales</taxon>
        <taxon>Clostridiaceae</taxon>
        <taxon>Clostridium</taxon>
    </lineage>
</organism>
<evidence type="ECO:0000313" key="2">
    <source>
        <dbReference type="EMBL" id="PRR81348.1"/>
    </source>
</evidence>
<dbReference type="RefSeq" id="WP_106060501.1">
    <property type="nucleotide sequence ID" value="NZ_PVXQ01000031.1"/>
</dbReference>
<feature type="chain" id="PRO_5038508976" description="Lipoprotein" evidence="1">
    <location>
        <begin position="22"/>
        <end position="174"/>
    </location>
</feature>
<feature type="signal peptide" evidence="1">
    <location>
        <begin position="1"/>
        <end position="21"/>
    </location>
</feature>
<keyword evidence="1" id="KW-0732">Signal</keyword>
<dbReference type="OrthoDB" id="2066498at2"/>
<sequence length="174" mass="19344">MFKKKFVPFAFIIGISLSVFLLGCGTNETSEDISKKVEEGVTKTGETASDLVKKITDSTMDYNSDDLKKDVESKGYIPKEVEEGGKSYFSAENNDFIINGETFSVYQYNAEDNTKLEDDLRSVTDNGMKINDTNVNWKTAPHIYKKGRVVVIYDGDNEIALTEAKEILGNPVLG</sequence>
<name>A0A2T0BBU2_9CLOT</name>